<organism evidence="1 2">
    <name type="scientific">Oculimacula yallundae</name>
    <dbReference type="NCBI Taxonomy" id="86028"/>
    <lineage>
        <taxon>Eukaryota</taxon>
        <taxon>Fungi</taxon>
        <taxon>Dikarya</taxon>
        <taxon>Ascomycota</taxon>
        <taxon>Pezizomycotina</taxon>
        <taxon>Leotiomycetes</taxon>
        <taxon>Helotiales</taxon>
        <taxon>Ploettnerulaceae</taxon>
        <taxon>Oculimacula</taxon>
    </lineage>
</organism>
<sequence length="102" mass="11471">MFEFDSGSLGGWLSRFIRLREFHQSQAGKESTTQNRCTGSSNSLSATVMELVLASFDRGKLRMLELECKVFWETRASAVNKVPLRDTLHKACRGYSAHVLSV</sequence>
<accession>A0ABR4CW75</accession>
<proteinExistence type="predicted"/>
<name>A0ABR4CW75_9HELO</name>
<gene>
    <name evidence="1" type="ORF">VTL71DRAFT_11027</name>
</gene>
<dbReference type="EMBL" id="JAZHXI010000003">
    <property type="protein sequence ID" value="KAL2073701.1"/>
    <property type="molecule type" value="Genomic_DNA"/>
</dbReference>
<reference evidence="1 2" key="1">
    <citation type="journal article" date="2024" name="Commun. Biol.">
        <title>Comparative genomic analysis of thermophilic fungi reveals convergent evolutionary adaptations and gene losses.</title>
        <authorList>
            <person name="Steindorff A.S."/>
            <person name="Aguilar-Pontes M.V."/>
            <person name="Robinson A.J."/>
            <person name="Andreopoulos B."/>
            <person name="LaButti K."/>
            <person name="Kuo A."/>
            <person name="Mondo S."/>
            <person name="Riley R."/>
            <person name="Otillar R."/>
            <person name="Haridas S."/>
            <person name="Lipzen A."/>
            <person name="Grimwood J."/>
            <person name="Schmutz J."/>
            <person name="Clum A."/>
            <person name="Reid I.D."/>
            <person name="Moisan M.C."/>
            <person name="Butler G."/>
            <person name="Nguyen T.T.M."/>
            <person name="Dewar K."/>
            <person name="Conant G."/>
            <person name="Drula E."/>
            <person name="Henrissat B."/>
            <person name="Hansel C."/>
            <person name="Singer S."/>
            <person name="Hutchinson M.I."/>
            <person name="de Vries R.P."/>
            <person name="Natvig D.O."/>
            <person name="Powell A.J."/>
            <person name="Tsang A."/>
            <person name="Grigoriev I.V."/>
        </authorList>
    </citation>
    <scope>NUCLEOTIDE SEQUENCE [LARGE SCALE GENOMIC DNA]</scope>
    <source>
        <strain evidence="1 2">CBS 494.80</strain>
    </source>
</reference>
<evidence type="ECO:0000313" key="2">
    <source>
        <dbReference type="Proteomes" id="UP001595075"/>
    </source>
</evidence>
<dbReference type="Proteomes" id="UP001595075">
    <property type="component" value="Unassembled WGS sequence"/>
</dbReference>
<protein>
    <submittedName>
        <fullName evidence="1">Uncharacterized protein</fullName>
    </submittedName>
</protein>
<keyword evidence="2" id="KW-1185">Reference proteome</keyword>
<evidence type="ECO:0000313" key="1">
    <source>
        <dbReference type="EMBL" id="KAL2073701.1"/>
    </source>
</evidence>
<comment type="caution">
    <text evidence="1">The sequence shown here is derived from an EMBL/GenBank/DDBJ whole genome shotgun (WGS) entry which is preliminary data.</text>
</comment>